<feature type="region of interest" description="Disordered" evidence="1">
    <location>
        <begin position="179"/>
        <end position="213"/>
    </location>
</feature>
<feature type="region of interest" description="Disordered" evidence="1">
    <location>
        <begin position="119"/>
        <end position="142"/>
    </location>
</feature>
<dbReference type="Proteomes" id="UP000053611">
    <property type="component" value="Unassembled WGS sequence"/>
</dbReference>
<evidence type="ECO:0000313" key="3">
    <source>
        <dbReference type="Proteomes" id="UP000053611"/>
    </source>
</evidence>
<evidence type="ECO:0000313" key="2">
    <source>
        <dbReference type="EMBL" id="KLT39008.1"/>
    </source>
</evidence>
<evidence type="ECO:0000256" key="1">
    <source>
        <dbReference type="SAM" id="MobiDB-lite"/>
    </source>
</evidence>
<gene>
    <name evidence="2" type="ORF">CC85DRAFT_288981</name>
</gene>
<reference evidence="2 3" key="1">
    <citation type="submission" date="2015-03" db="EMBL/GenBank/DDBJ databases">
        <title>Genomics and transcriptomics of the oil-accumulating basidiomycete yeast T. oleaginosus allow insights into substrate utilization and the diverse evolutionary trajectories of mating systems in fungi.</title>
        <authorList>
            <consortium name="DOE Joint Genome Institute"/>
            <person name="Kourist R."/>
            <person name="Kracht O."/>
            <person name="Bracharz F."/>
            <person name="Lipzen A."/>
            <person name="Nolan M."/>
            <person name="Ohm R."/>
            <person name="Grigoriev I."/>
            <person name="Sun S."/>
            <person name="Heitman J."/>
            <person name="Bruck T."/>
            <person name="Nowrousian M."/>
        </authorList>
    </citation>
    <scope>NUCLEOTIDE SEQUENCE [LARGE SCALE GENOMIC DNA]</scope>
    <source>
        <strain evidence="2 3">IBC0246</strain>
    </source>
</reference>
<name>A0A0J0XD88_9TREE</name>
<dbReference type="RefSeq" id="XP_018275499.1">
    <property type="nucleotide sequence ID" value="XM_018424459.1"/>
</dbReference>
<protein>
    <submittedName>
        <fullName evidence="2">Uncharacterized protein</fullName>
    </submittedName>
</protein>
<feature type="compositionally biased region" description="Low complexity" evidence="1">
    <location>
        <begin position="453"/>
        <end position="471"/>
    </location>
</feature>
<accession>A0A0J0XD88</accession>
<sequence>MLRWSRLSRWRPLRPSTLQVRGVRNRPHVDKKRGTTFTEVIDGREVERTIYNTPEELAEVQARARREIEALLANSRVELEDAEGDDGGEEGEDAMRDGVTSADDIKTVHVVDGRAVEVERRSVEEDEEDGNDADYSPSPNANYTVRKEKHLVHGQEVETEIYTFPAPGQSVREMDAEERIGDETSSTAEEEHVAARTVPATEPPSDRGGASAEALPGATMSLREPAPVHVEPGIASSDADSPYRYSSEHDSSGYDIDINIDIEGDNPSDYTVEIEIEPASEPYIGPHGTAIQHQRWMERHLSAITDGERTSDVSTPLRAAHEFLDGQAGNMEERSEAYWRFLREFLKHPLGGRPALDLVRRQAAEGVPFTVAGAITAFKAARNFRPVLRELLPILPAEMTTELIYIFAVALVNEQRVSPDAVRELIGQSLAAVRGDERGVEGPAGTLPDASFSPSGAQNAASAQAAPFPHAMRTPPSKTRAEVATIEWSPELFFPVILAHVPHADFRGVLRTLNDLRAAVRLRRERTIAAGGAWPGENAQAITKCYTAVMSLWLRSQLAEEKSHLGRVGRRLGSAVPHRLAVDLGNLLAPAAGVSAPEAGGSIVAAAAEPILALDHALDAADTAAMRDEKYHFRYPFLSAWFNAERVAGNVGIASGVWALLSGQSIAASVAGLRPPRTPTAEAYVALFRLLRQYPPASYRPVASTVLEGEVTTEVLNMMLSAASFVPKRARTDWAALSPPWDPPGRQPFPAPAHVPSPDLPLIFVLAEEHTHLMNHQSVNILCAALLRAARIITAARGAEHPVLLSAPESALTMAEWKWLEQSLWATEMAEAQRTNRAAHKPPPIPVDAADLWDTERWRGQMAEGEGRARWLLVDHVVRPLRRQLVESMIDMARLRGEKGSNAEVFTAELRTLQAHMRPLDSSAVGEDRARALAEELGLVVPPPAFVKGRKDKFKKGKGRRAKGLTRSAANKSALDNFFAMMDEE</sequence>
<dbReference type="GeneID" id="28985062"/>
<feature type="region of interest" description="Disordered" evidence="1">
    <location>
        <begin position="230"/>
        <end position="256"/>
    </location>
</feature>
<dbReference type="EMBL" id="KQ087274">
    <property type="protein sequence ID" value="KLT39008.1"/>
    <property type="molecule type" value="Genomic_DNA"/>
</dbReference>
<dbReference type="AlphaFoldDB" id="A0A0J0XD88"/>
<keyword evidence="3" id="KW-1185">Reference proteome</keyword>
<proteinExistence type="predicted"/>
<organism evidence="2 3">
    <name type="scientific">Cutaneotrichosporon oleaginosum</name>
    <dbReference type="NCBI Taxonomy" id="879819"/>
    <lineage>
        <taxon>Eukaryota</taxon>
        <taxon>Fungi</taxon>
        <taxon>Dikarya</taxon>
        <taxon>Basidiomycota</taxon>
        <taxon>Agaricomycotina</taxon>
        <taxon>Tremellomycetes</taxon>
        <taxon>Trichosporonales</taxon>
        <taxon>Trichosporonaceae</taxon>
        <taxon>Cutaneotrichosporon</taxon>
    </lineage>
</organism>
<feature type="region of interest" description="Disordered" evidence="1">
    <location>
        <begin position="437"/>
        <end position="476"/>
    </location>
</feature>